<dbReference type="PANTHER" id="PTHR11265:SF0">
    <property type="entry name" value="12S RRNA N4-METHYLCYTIDINE METHYLTRANSFERASE"/>
    <property type="match status" value="1"/>
</dbReference>
<dbReference type="NCBIfam" id="TIGR00006">
    <property type="entry name" value="16S rRNA (cytosine(1402)-N(4))-methyltransferase RsmH"/>
    <property type="match status" value="1"/>
</dbReference>
<evidence type="ECO:0000256" key="1">
    <source>
        <dbReference type="ARBA" id="ARBA00010396"/>
    </source>
</evidence>
<dbReference type="GO" id="GO:0070475">
    <property type="term" value="P:rRNA base methylation"/>
    <property type="evidence" value="ECO:0007669"/>
    <property type="project" value="TreeGrafter"/>
</dbReference>
<dbReference type="CDD" id="cd02440">
    <property type="entry name" value="AdoMet_MTases"/>
    <property type="match status" value="1"/>
</dbReference>
<dbReference type="SUPFAM" id="SSF81799">
    <property type="entry name" value="Putative methyltransferase TM0872, insert domain"/>
    <property type="match status" value="1"/>
</dbReference>
<proteinExistence type="inferred from homology"/>
<dbReference type="EC" id="2.1.1.199" evidence="5"/>
<keyword evidence="2 5" id="KW-0489">Methyltransferase</keyword>
<evidence type="ECO:0000256" key="2">
    <source>
        <dbReference type="ARBA" id="ARBA00022603"/>
    </source>
</evidence>
<name>A0A3B0UUW4_9ZZZZ</name>
<keyword evidence="4" id="KW-0949">S-adenosyl-L-methionine</keyword>
<dbReference type="InterPro" id="IPR029063">
    <property type="entry name" value="SAM-dependent_MTases_sf"/>
</dbReference>
<dbReference type="Gene3D" id="1.10.150.170">
    <property type="entry name" value="Putative methyltransferase TM0872, insert domain"/>
    <property type="match status" value="1"/>
</dbReference>
<evidence type="ECO:0000256" key="4">
    <source>
        <dbReference type="ARBA" id="ARBA00022691"/>
    </source>
</evidence>
<reference evidence="5" key="1">
    <citation type="submission" date="2018-06" db="EMBL/GenBank/DDBJ databases">
        <authorList>
            <person name="Zhirakovskaya E."/>
        </authorList>
    </citation>
    <scope>NUCLEOTIDE SEQUENCE</scope>
</reference>
<dbReference type="AlphaFoldDB" id="A0A3B0UUW4"/>
<dbReference type="PIRSF" id="PIRSF004486">
    <property type="entry name" value="MraW"/>
    <property type="match status" value="1"/>
</dbReference>
<dbReference type="HAMAP" id="MF_01007">
    <property type="entry name" value="16SrRNA_methyltr_H"/>
    <property type="match status" value="1"/>
</dbReference>
<dbReference type="InterPro" id="IPR023397">
    <property type="entry name" value="SAM-dep_MeTrfase_MraW_recog"/>
</dbReference>
<organism evidence="5">
    <name type="scientific">hydrothermal vent metagenome</name>
    <dbReference type="NCBI Taxonomy" id="652676"/>
    <lineage>
        <taxon>unclassified sequences</taxon>
        <taxon>metagenomes</taxon>
        <taxon>ecological metagenomes</taxon>
    </lineage>
</organism>
<gene>
    <name evidence="5" type="ORF">MNBD_CHLOROFLEXI01-2955</name>
</gene>
<dbReference type="PANTHER" id="PTHR11265">
    <property type="entry name" value="S-ADENOSYL-METHYLTRANSFERASE MRAW"/>
    <property type="match status" value="1"/>
</dbReference>
<protein>
    <submittedName>
        <fullName evidence="5">16S rRNA (Cytosine(1402)-N(4))-methyltransferase</fullName>
        <ecNumber evidence="5">2.1.1.199</ecNumber>
    </submittedName>
</protein>
<keyword evidence="3 5" id="KW-0808">Transferase</keyword>
<evidence type="ECO:0000313" key="5">
    <source>
        <dbReference type="EMBL" id="VAW30182.1"/>
    </source>
</evidence>
<dbReference type="SUPFAM" id="SSF53335">
    <property type="entry name" value="S-adenosyl-L-methionine-dependent methyltransferases"/>
    <property type="match status" value="1"/>
</dbReference>
<comment type="similarity">
    <text evidence="1">Belongs to the methyltransferase superfamily. RsmH family.</text>
</comment>
<dbReference type="GO" id="GO:0071424">
    <property type="term" value="F:rRNA (cytosine-N4-)-methyltransferase activity"/>
    <property type="evidence" value="ECO:0007669"/>
    <property type="project" value="TreeGrafter"/>
</dbReference>
<dbReference type="InterPro" id="IPR002903">
    <property type="entry name" value="RsmH"/>
</dbReference>
<dbReference type="Gene3D" id="3.40.50.150">
    <property type="entry name" value="Vaccinia Virus protein VP39"/>
    <property type="match status" value="1"/>
</dbReference>
<sequence>MNTNTHIPVLFDEVLSLLQPKANGRYIDGTLGAGGHAAGLLQKSAPSGRILAFDKDAEAIAFAKNKLEAFGNRVTTIHASYAQMGSLAPANGFAQVDGILLDLGLSSRQLNNAQRGFSFMKEGPLDMRFDTAQGETAADLLNNLDETALANIFWRYGEERSSRKIAQMIVAQRPFHTTTQLADQIAKTVRRKGRLHPATKTFQALRIAVNRELETVEKGILAGLELLGQNGRLAVISFHSLEDRFVKQTFRQLSKNCTCPPEQPICTCGGEAKFRLITRKVVKASAKEIAQNSRSRSARLRVIEKKQVNKK</sequence>
<evidence type="ECO:0000256" key="3">
    <source>
        <dbReference type="ARBA" id="ARBA00022679"/>
    </source>
</evidence>
<dbReference type="GO" id="GO:0005737">
    <property type="term" value="C:cytoplasm"/>
    <property type="evidence" value="ECO:0007669"/>
    <property type="project" value="TreeGrafter"/>
</dbReference>
<dbReference type="Pfam" id="PF01795">
    <property type="entry name" value="Methyltransf_5"/>
    <property type="match status" value="1"/>
</dbReference>
<accession>A0A3B0UUW4</accession>
<dbReference type="EMBL" id="UOEU01000031">
    <property type="protein sequence ID" value="VAW30182.1"/>
    <property type="molecule type" value="Genomic_DNA"/>
</dbReference>